<reference evidence="1 2" key="1">
    <citation type="submission" date="2019-03" db="EMBL/GenBank/DDBJ databases">
        <authorList>
            <person name="Kim H."/>
            <person name="Yu S.-M."/>
        </authorList>
    </citation>
    <scope>NUCLEOTIDE SEQUENCE [LARGE SCALE GENOMIC DNA]</scope>
    <source>
        <strain evidence="1 2">NBC122</strain>
    </source>
</reference>
<dbReference type="Proteomes" id="UP000294419">
    <property type="component" value="Chromosome"/>
</dbReference>
<protein>
    <recommendedName>
        <fullName evidence="3">Lipoprotein</fullName>
    </recommendedName>
</protein>
<keyword evidence="2" id="KW-1185">Reference proteome</keyword>
<accession>A0A4P6ZF17</accession>
<evidence type="ECO:0000313" key="1">
    <source>
        <dbReference type="EMBL" id="QBO58193.1"/>
    </source>
</evidence>
<gene>
    <name evidence="1" type="ORF">NBC122_01366</name>
</gene>
<proteinExistence type="predicted"/>
<dbReference type="PROSITE" id="PS51257">
    <property type="entry name" value="PROKAR_LIPOPROTEIN"/>
    <property type="match status" value="1"/>
</dbReference>
<dbReference type="EMBL" id="CP037954">
    <property type="protein sequence ID" value="QBO58193.1"/>
    <property type="molecule type" value="Genomic_DNA"/>
</dbReference>
<evidence type="ECO:0000313" key="2">
    <source>
        <dbReference type="Proteomes" id="UP000294419"/>
    </source>
</evidence>
<dbReference type="KEGG" id="csal:NBC122_01366"/>
<evidence type="ECO:0008006" key="3">
    <source>
        <dbReference type="Google" id="ProtNLM"/>
    </source>
</evidence>
<dbReference type="AlphaFoldDB" id="A0A4P6ZF17"/>
<organism evidence="1 2">
    <name type="scientific">Chryseobacterium salivictor</name>
    <dbReference type="NCBI Taxonomy" id="2547600"/>
    <lineage>
        <taxon>Bacteria</taxon>
        <taxon>Pseudomonadati</taxon>
        <taxon>Bacteroidota</taxon>
        <taxon>Flavobacteriia</taxon>
        <taxon>Flavobacteriales</taxon>
        <taxon>Weeksellaceae</taxon>
        <taxon>Chryseobacterium group</taxon>
        <taxon>Chryseobacterium</taxon>
    </lineage>
</organism>
<sequence length="175" mass="19685">MSILLLKMKKTILIISAATLLSCSKKGNENTAVISPEAKKIESINIERQKLNDRIAIRNQQNIFRDLSGMHKLKFTSDETSALFGTADFKKTGRDLYTVSGNAQSGKNTLEIKGTVKRVSEKHLNFEGVITQKINGTVFKRTSKTTFLDEGKGKFWRLQNKINGSGFVDYIDIYF</sequence>
<name>A0A4P6ZF17_9FLAO</name>